<sequence>MSDNLQRRTTEAGRVYTDMEELFLPSVTTVIDQKPEPKGLKYWKQKYDGTGGNEHWRDILSYKANRGTMIHYNLLNEFAPEDMFGRNEEDSTEELKLEGNWERYREELTFAQEAWKEIKEIRGIDAENVLDVECFVTNTGIGYAGQFDLLYIDKNGDLVLSDLKTSKRVYDKHQMQLIAYDNALSLDIDVLEVVRIHPDSESWEISHDSDWSKNRNEIWGEFVSLRQSMTNVEEEFKKIADEGVDDG</sequence>
<dbReference type="GeneID" id="16193986"/>
<organism evidence="1 2">
    <name type="scientific">Halogranum tailed virus 1</name>
    <dbReference type="NCBI Taxonomy" id="1273749"/>
    <lineage>
        <taxon>Viruses</taxon>
        <taxon>Duplodnaviria</taxon>
        <taxon>Heunggongvirae</taxon>
        <taxon>Uroviricota</taxon>
        <taxon>Caudoviricetes</taxon>
        <taxon>Thumleimavirales</taxon>
        <taxon>Halomagnusviridae</taxon>
        <taxon>Hagravirus</taxon>
        <taxon>Hagravirus capitaneum</taxon>
        <taxon>Hagravirus HGTV1</taxon>
    </lineage>
</organism>
<dbReference type="KEGG" id="vg:16193986"/>
<evidence type="ECO:0000313" key="2">
    <source>
        <dbReference type="Proteomes" id="UP000202786"/>
    </source>
</evidence>
<gene>
    <name evidence="1" type="primary">39</name>
    <name evidence="1" type="ORF">HGTV1_39</name>
</gene>
<dbReference type="EMBL" id="KC292026">
    <property type="protein sequence ID" value="AGM11369.1"/>
    <property type="molecule type" value="Genomic_DNA"/>
</dbReference>
<reference evidence="1 2" key="1">
    <citation type="submission" date="2012-12" db="EMBL/GenBank/DDBJ databases">
        <authorList>
            <person name="Sencilo A."/>
            <person name="Jacobs-Sera D."/>
            <person name="Russell D.A."/>
            <person name="Ko C."/>
            <person name="Atanasova N."/>
            <person name="Osterlund E."/>
            <person name="Oksanen H.M."/>
            <person name="Bamford D.H."/>
            <person name="Hatfull G.F."/>
            <person name="Roine E."/>
            <person name="Hendrix R.W."/>
        </authorList>
    </citation>
    <scope>NUCLEOTIDE SEQUENCE [LARGE SCALE GENOMIC DNA]</scope>
</reference>
<accession>R4T6P3</accession>
<protein>
    <submittedName>
        <fullName evidence="1">PD-(D/E)XK nuclease</fullName>
    </submittedName>
</protein>
<keyword evidence="2" id="KW-1185">Reference proteome</keyword>
<dbReference type="Gene3D" id="3.90.320.10">
    <property type="match status" value="1"/>
</dbReference>
<name>R4T6P3_9CAUD</name>
<evidence type="ECO:0000313" key="1">
    <source>
        <dbReference type="EMBL" id="AGM11369.1"/>
    </source>
</evidence>
<dbReference type="RefSeq" id="YP_008059247.1">
    <property type="nucleotide sequence ID" value="NC_021328.1"/>
</dbReference>
<proteinExistence type="predicted"/>
<dbReference type="InterPro" id="IPR011604">
    <property type="entry name" value="PDDEXK-like_dom_sf"/>
</dbReference>
<dbReference type="Proteomes" id="UP000202786">
    <property type="component" value="Segment"/>
</dbReference>